<dbReference type="Pfam" id="PF04377">
    <property type="entry name" value="ATE_C"/>
    <property type="match status" value="1"/>
</dbReference>
<sequence>MIRNKLQELVESLPVSPERSCSYYPDRPSRIQYLPFQGEILKEALQFFFDSGFRRTGNILYRTSCQTCTDCLSYRIPLERFQTSSNKRRLLKRNEDLELSWSAPQLSEEKEILYLKYQRIRYESFVRHESDPELLQGMRWNLFESPENSLELTVRLGSKLLGFMILDRASDSLSAVYSVYDPEEVKRSLGSFAILRSILYARESGMKYFHLGYFLPGHPDMDYKRNWTPSEIKEPNSEVWIPSEEFQRRFPNFSW</sequence>
<dbReference type="RefSeq" id="WP_135590820.1">
    <property type="nucleotide sequence ID" value="NZ_RQEZ01000037.1"/>
</dbReference>
<dbReference type="GO" id="GO:0004057">
    <property type="term" value="F:arginyl-tRNA--protein transferase activity"/>
    <property type="evidence" value="ECO:0007669"/>
    <property type="project" value="UniProtKB-EC"/>
</dbReference>
<evidence type="ECO:0000313" key="7">
    <source>
        <dbReference type="Proteomes" id="UP000298277"/>
    </source>
</evidence>
<proteinExistence type="predicted"/>
<feature type="domain" description="N-end rule aminoacyl transferase C-terminal" evidence="5">
    <location>
        <begin position="110"/>
        <end position="232"/>
    </location>
</feature>
<dbReference type="Pfam" id="PF04376">
    <property type="entry name" value="ATE_N"/>
    <property type="match status" value="1"/>
</dbReference>
<dbReference type="EMBL" id="RQFA01000028">
    <property type="protein sequence ID" value="TGK35505.1"/>
    <property type="molecule type" value="Genomic_DNA"/>
</dbReference>
<name>A0A5F1Z1Z3_9LEPT</name>
<gene>
    <name evidence="6" type="ORF">EHQ17_06115</name>
</gene>
<evidence type="ECO:0000256" key="2">
    <source>
        <dbReference type="ARBA" id="ARBA00022679"/>
    </source>
</evidence>
<evidence type="ECO:0000259" key="5">
    <source>
        <dbReference type="Pfam" id="PF04377"/>
    </source>
</evidence>
<keyword evidence="7" id="KW-1185">Reference proteome</keyword>
<dbReference type="GO" id="GO:0008914">
    <property type="term" value="F:leucyl-tRNA--protein transferase activity"/>
    <property type="evidence" value="ECO:0007669"/>
    <property type="project" value="InterPro"/>
</dbReference>
<reference evidence="6" key="1">
    <citation type="journal article" date="2019" name="PLoS Negl. Trop. Dis.">
        <title>Revisiting the worldwide diversity of Leptospira species in the environment.</title>
        <authorList>
            <person name="Vincent A.T."/>
            <person name="Schiettekatte O."/>
            <person name="Bourhy P."/>
            <person name="Veyrier F.J."/>
            <person name="Picardeau M."/>
        </authorList>
    </citation>
    <scope>NUCLEOTIDE SEQUENCE [LARGE SCALE GENOMIC DNA]</scope>
    <source>
        <strain evidence="6">201800299</strain>
    </source>
</reference>
<comment type="caution">
    <text evidence="6">The sequence shown here is derived from an EMBL/GenBank/DDBJ whole genome shotgun (WGS) entry which is preliminary data.</text>
</comment>
<keyword evidence="2 6" id="KW-0808">Transferase</keyword>
<dbReference type="PANTHER" id="PTHR21367:SF1">
    <property type="entry name" value="ARGINYL-TRNA--PROTEIN TRANSFERASE 1"/>
    <property type="match status" value="1"/>
</dbReference>
<dbReference type="PIRSF" id="PIRSF037208">
    <property type="entry name" value="ATE_pro_prd"/>
    <property type="match status" value="1"/>
</dbReference>
<keyword evidence="3 6" id="KW-0012">Acyltransferase</keyword>
<evidence type="ECO:0000256" key="1">
    <source>
        <dbReference type="ARBA" id="ARBA00022490"/>
    </source>
</evidence>
<dbReference type="Proteomes" id="UP000298277">
    <property type="component" value="Unassembled WGS sequence"/>
</dbReference>
<keyword evidence="1" id="KW-0963">Cytoplasm</keyword>
<protein>
    <submittedName>
        <fullName evidence="6">Arginyltransferase</fullName>
        <ecNumber evidence="6">2.3.2.8</ecNumber>
    </submittedName>
</protein>
<evidence type="ECO:0000259" key="4">
    <source>
        <dbReference type="Pfam" id="PF04376"/>
    </source>
</evidence>
<dbReference type="NCBIfam" id="NF002346">
    <property type="entry name" value="PRK01305.2-3"/>
    <property type="match status" value="1"/>
</dbReference>
<accession>A0A5F1Z1Z3</accession>
<dbReference type="SUPFAM" id="SSF55729">
    <property type="entry name" value="Acyl-CoA N-acyltransferases (Nat)"/>
    <property type="match status" value="1"/>
</dbReference>
<dbReference type="OrthoDB" id="9782022at2"/>
<dbReference type="InterPro" id="IPR016181">
    <property type="entry name" value="Acyl_CoA_acyltransferase"/>
</dbReference>
<dbReference type="InterPro" id="IPR017138">
    <property type="entry name" value="Asp_Glu_LeuTrfase"/>
</dbReference>
<dbReference type="InterPro" id="IPR007471">
    <property type="entry name" value="N-end_Aminoacyl_Trfase_N"/>
</dbReference>
<dbReference type="InterPro" id="IPR030700">
    <property type="entry name" value="N-end_Aminoacyl_Trfase"/>
</dbReference>
<dbReference type="EC" id="2.3.2.8" evidence="6"/>
<dbReference type="GO" id="GO:0005737">
    <property type="term" value="C:cytoplasm"/>
    <property type="evidence" value="ECO:0007669"/>
    <property type="project" value="TreeGrafter"/>
</dbReference>
<dbReference type="AlphaFoldDB" id="A0A5F1Z1Z3"/>
<evidence type="ECO:0000313" key="6">
    <source>
        <dbReference type="EMBL" id="TGK35505.1"/>
    </source>
</evidence>
<organism evidence="6 7">
    <name type="scientific">Leptospira gomenensis</name>
    <dbReference type="NCBI Taxonomy" id="2484974"/>
    <lineage>
        <taxon>Bacteria</taxon>
        <taxon>Pseudomonadati</taxon>
        <taxon>Spirochaetota</taxon>
        <taxon>Spirochaetia</taxon>
        <taxon>Leptospirales</taxon>
        <taxon>Leptospiraceae</taxon>
        <taxon>Leptospira</taxon>
    </lineage>
</organism>
<evidence type="ECO:0000256" key="3">
    <source>
        <dbReference type="ARBA" id="ARBA00023315"/>
    </source>
</evidence>
<dbReference type="PANTHER" id="PTHR21367">
    <property type="entry name" value="ARGININE-TRNA-PROTEIN TRANSFERASE 1"/>
    <property type="match status" value="1"/>
</dbReference>
<dbReference type="InterPro" id="IPR007472">
    <property type="entry name" value="N-end_Aminoacyl_Trfase_C"/>
</dbReference>
<feature type="domain" description="N-end aminoacyl transferase N-terminal" evidence="4">
    <location>
        <begin position="20"/>
        <end position="89"/>
    </location>
</feature>
<dbReference type="GO" id="GO:0071596">
    <property type="term" value="P:ubiquitin-dependent protein catabolic process via the N-end rule pathway"/>
    <property type="evidence" value="ECO:0007669"/>
    <property type="project" value="InterPro"/>
</dbReference>